<gene>
    <name evidence="4" type="ORF">HNP25_003650</name>
</gene>
<proteinExistence type="inferred from homology"/>
<evidence type="ECO:0000313" key="4">
    <source>
        <dbReference type="EMBL" id="MBB6004980.1"/>
    </source>
</evidence>
<dbReference type="RefSeq" id="WP_184136388.1">
    <property type="nucleotide sequence ID" value="NZ_JACHKT010000033.1"/>
</dbReference>
<dbReference type="AlphaFoldDB" id="A0A841EXD7"/>
<keyword evidence="2" id="KW-1277">Toxin-antitoxin system</keyword>
<dbReference type="InterPro" id="IPR007712">
    <property type="entry name" value="RelE/ParE_toxin"/>
</dbReference>
<dbReference type="EMBL" id="JACHKT010000033">
    <property type="protein sequence ID" value="MBB6004980.1"/>
    <property type="molecule type" value="Genomic_DNA"/>
</dbReference>
<dbReference type="InterPro" id="IPR035093">
    <property type="entry name" value="RelE/ParE_toxin_dom_sf"/>
</dbReference>
<dbReference type="PIRSF" id="PIRSF029218">
    <property type="entry name" value="ParE"/>
    <property type="match status" value="1"/>
</dbReference>
<dbReference type="Pfam" id="PF05016">
    <property type="entry name" value="ParE_toxin"/>
    <property type="match status" value="1"/>
</dbReference>
<comment type="similarity">
    <text evidence="1 3">Belongs to the RelE toxin family.</text>
</comment>
<dbReference type="PANTHER" id="PTHR33755:SF9">
    <property type="entry name" value="TOXIN PARE1"/>
    <property type="match status" value="1"/>
</dbReference>
<evidence type="ECO:0000256" key="1">
    <source>
        <dbReference type="ARBA" id="ARBA00006226"/>
    </source>
</evidence>
<protein>
    <recommendedName>
        <fullName evidence="3">Toxin</fullName>
    </recommendedName>
</protein>
<dbReference type="Gene3D" id="3.30.2310.20">
    <property type="entry name" value="RelE-like"/>
    <property type="match status" value="1"/>
</dbReference>
<comment type="caution">
    <text evidence="4">The sequence shown here is derived from an EMBL/GenBank/DDBJ whole genome shotgun (WGS) entry which is preliminary data.</text>
</comment>
<reference evidence="4 5" key="1">
    <citation type="submission" date="2020-08" db="EMBL/GenBank/DDBJ databases">
        <title>Functional genomics of gut bacteria from endangered species of beetles.</title>
        <authorList>
            <person name="Carlos-Shanley C."/>
        </authorList>
    </citation>
    <scope>NUCLEOTIDE SEQUENCE [LARGE SCALE GENOMIC DNA]</scope>
    <source>
        <strain evidence="4 5">S00070</strain>
    </source>
</reference>
<evidence type="ECO:0000313" key="5">
    <source>
        <dbReference type="Proteomes" id="UP000524404"/>
    </source>
</evidence>
<sequence length="99" mass="11752">MAKYILTNKAVEDISKIWDYTYEVWSENQADKYYKLLIEACKQIADQPTIGENYKKISNEIYGFSVGKHIVFYRSLIAKDVEILRILHERMDLKNKIDE</sequence>
<evidence type="ECO:0000256" key="3">
    <source>
        <dbReference type="PIRNR" id="PIRNR029218"/>
    </source>
</evidence>
<dbReference type="InterPro" id="IPR051803">
    <property type="entry name" value="TA_system_RelE-like_toxin"/>
</dbReference>
<dbReference type="PANTHER" id="PTHR33755">
    <property type="entry name" value="TOXIN PARE1-RELATED"/>
    <property type="match status" value="1"/>
</dbReference>
<name>A0A841EXD7_9BACT</name>
<evidence type="ECO:0000256" key="2">
    <source>
        <dbReference type="ARBA" id="ARBA00022649"/>
    </source>
</evidence>
<keyword evidence="5" id="KW-1185">Reference proteome</keyword>
<dbReference type="InterPro" id="IPR028344">
    <property type="entry name" value="ParE1/4"/>
</dbReference>
<organism evidence="4 5">
    <name type="scientific">Arcicella rosea</name>
    <dbReference type="NCBI Taxonomy" id="502909"/>
    <lineage>
        <taxon>Bacteria</taxon>
        <taxon>Pseudomonadati</taxon>
        <taxon>Bacteroidota</taxon>
        <taxon>Cytophagia</taxon>
        <taxon>Cytophagales</taxon>
        <taxon>Flectobacillaceae</taxon>
        <taxon>Arcicella</taxon>
    </lineage>
</organism>
<dbReference type="Proteomes" id="UP000524404">
    <property type="component" value="Unassembled WGS sequence"/>
</dbReference>
<accession>A0A841EXD7</accession>